<gene>
    <name evidence="2" type="ORF">MERR_LOCUS15219</name>
</gene>
<feature type="compositionally biased region" description="Basic and acidic residues" evidence="1">
    <location>
        <begin position="41"/>
        <end position="54"/>
    </location>
</feature>
<protein>
    <submittedName>
        <fullName evidence="2">Uncharacterized protein</fullName>
    </submittedName>
</protein>
<name>A0A6D2IK32_9BRAS</name>
<dbReference type="AlphaFoldDB" id="A0A6D2IK32"/>
<dbReference type="Proteomes" id="UP000467841">
    <property type="component" value="Unassembled WGS sequence"/>
</dbReference>
<comment type="caution">
    <text evidence="2">The sequence shown here is derived from an EMBL/GenBank/DDBJ whole genome shotgun (WGS) entry which is preliminary data.</text>
</comment>
<sequence length="87" mass="9979">MEGEELLLDAINEEGEFENMEDVDMVDVEEGEIVVENDLNDEVRDKEGVVDKKNGQNQPNKNKNKKKKKKRTNGLVIGKPMGLYRFI</sequence>
<accession>A0A6D2IK32</accession>
<feature type="region of interest" description="Disordered" evidence="1">
    <location>
        <begin position="38"/>
        <end position="72"/>
    </location>
</feature>
<dbReference type="EMBL" id="CACVBM020001063">
    <property type="protein sequence ID" value="CAA7027984.1"/>
    <property type="molecule type" value="Genomic_DNA"/>
</dbReference>
<evidence type="ECO:0000313" key="3">
    <source>
        <dbReference type="Proteomes" id="UP000467841"/>
    </source>
</evidence>
<reference evidence="2" key="1">
    <citation type="submission" date="2020-01" db="EMBL/GenBank/DDBJ databases">
        <authorList>
            <person name="Mishra B."/>
        </authorList>
    </citation>
    <scope>NUCLEOTIDE SEQUENCE [LARGE SCALE GENOMIC DNA]</scope>
</reference>
<feature type="compositionally biased region" description="Basic residues" evidence="1">
    <location>
        <begin position="62"/>
        <end position="72"/>
    </location>
</feature>
<organism evidence="2 3">
    <name type="scientific">Microthlaspi erraticum</name>
    <dbReference type="NCBI Taxonomy" id="1685480"/>
    <lineage>
        <taxon>Eukaryota</taxon>
        <taxon>Viridiplantae</taxon>
        <taxon>Streptophyta</taxon>
        <taxon>Embryophyta</taxon>
        <taxon>Tracheophyta</taxon>
        <taxon>Spermatophyta</taxon>
        <taxon>Magnoliopsida</taxon>
        <taxon>eudicotyledons</taxon>
        <taxon>Gunneridae</taxon>
        <taxon>Pentapetalae</taxon>
        <taxon>rosids</taxon>
        <taxon>malvids</taxon>
        <taxon>Brassicales</taxon>
        <taxon>Brassicaceae</taxon>
        <taxon>Coluteocarpeae</taxon>
        <taxon>Microthlaspi</taxon>
    </lineage>
</organism>
<evidence type="ECO:0000256" key="1">
    <source>
        <dbReference type="SAM" id="MobiDB-lite"/>
    </source>
</evidence>
<proteinExistence type="predicted"/>
<keyword evidence="3" id="KW-1185">Reference proteome</keyword>
<evidence type="ECO:0000313" key="2">
    <source>
        <dbReference type="EMBL" id="CAA7027984.1"/>
    </source>
</evidence>